<evidence type="ECO:0000256" key="2">
    <source>
        <dbReference type="SAM" id="SignalP"/>
    </source>
</evidence>
<name>A0A2G9SHM9_AQUCT</name>
<gene>
    <name evidence="3" type="ORF">AB205_0151830</name>
</gene>
<organism evidence="3 4">
    <name type="scientific">Aquarana catesbeiana</name>
    <name type="common">American bullfrog</name>
    <name type="synonym">Rana catesbeiana</name>
    <dbReference type="NCBI Taxonomy" id="8400"/>
    <lineage>
        <taxon>Eukaryota</taxon>
        <taxon>Metazoa</taxon>
        <taxon>Chordata</taxon>
        <taxon>Craniata</taxon>
        <taxon>Vertebrata</taxon>
        <taxon>Euteleostomi</taxon>
        <taxon>Amphibia</taxon>
        <taxon>Batrachia</taxon>
        <taxon>Anura</taxon>
        <taxon>Neobatrachia</taxon>
        <taxon>Ranoidea</taxon>
        <taxon>Ranidae</taxon>
        <taxon>Aquarana</taxon>
    </lineage>
</organism>
<feature type="transmembrane region" description="Helical" evidence="1">
    <location>
        <begin position="65"/>
        <end position="84"/>
    </location>
</feature>
<keyword evidence="1" id="KW-0812">Transmembrane</keyword>
<feature type="chain" id="PRO_5013668268" evidence="2">
    <location>
        <begin position="17"/>
        <end position="89"/>
    </location>
</feature>
<keyword evidence="1" id="KW-0472">Membrane</keyword>
<accession>A0A2G9SHM9</accession>
<keyword evidence="1" id="KW-1133">Transmembrane helix</keyword>
<evidence type="ECO:0000313" key="3">
    <source>
        <dbReference type="EMBL" id="PIO38911.1"/>
    </source>
</evidence>
<dbReference type="AlphaFoldDB" id="A0A2G9SHM9"/>
<protein>
    <submittedName>
        <fullName evidence="3">Uncharacterized protein</fullName>
    </submittedName>
</protein>
<keyword evidence="2" id="KW-0732">Signal</keyword>
<proteinExistence type="predicted"/>
<reference evidence="4" key="1">
    <citation type="journal article" date="2017" name="Nat. Commun.">
        <title>The North American bullfrog draft genome provides insight into hormonal regulation of long noncoding RNA.</title>
        <authorList>
            <person name="Hammond S.A."/>
            <person name="Warren R.L."/>
            <person name="Vandervalk B.P."/>
            <person name="Kucuk E."/>
            <person name="Khan H."/>
            <person name="Gibb E.A."/>
            <person name="Pandoh P."/>
            <person name="Kirk H."/>
            <person name="Zhao Y."/>
            <person name="Jones M."/>
            <person name="Mungall A.J."/>
            <person name="Coope R."/>
            <person name="Pleasance S."/>
            <person name="Moore R.A."/>
            <person name="Holt R.A."/>
            <person name="Round J.M."/>
            <person name="Ohora S."/>
            <person name="Walle B.V."/>
            <person name="Veldhoen N."/>
            <person name="Helbing C.C."/>
            <person name="Birol I."/>
        </authorList>
    </citation>
    <scope>NUCLEOTIDE SEQUENCE [LARGE SCALE GENOMIC DNA]</scope>
</reference>
<sequence length="89" mass="10130">MPLVALVCLFISFIISMYFIVSSPCGGADCFYPFYSFLSSKKKTMEKQTDKTVLFMLTMKAQKGFYRYVSAWMCATALIVKTLYSLNLS</sequence>
<dbReference type="EMBL" id="KV924798">
    <property type="protein sequence ID" value="PIO38911.1"/>
    <property type="molecule type" value="Genomic_DNA"/>
</dbReference>
<evidence type="ECO:0000313" key="4">
    <source>
        <dbReference type="Proteomes" id="UP000228934"/>
    </source>
</evidence>
<keyword evidence="4" id="KW-1185">Reference proteome</keyword>
<evidence type="ECO:0000256" key="1">
    <source>
        <dbReference type="SAM" id="Phobius"/>
    </source>
</evidence>
<feature type="signal peptide" evidence="2">
    <location>
        <begin position="1"/>
        <end position="16"/>
    </location>
</feature>
<dbReference type="Proteomes" id="UP000228934">
    <property type="component" value="Unassembled WGS sequence"/>
</dbReference>